<name>A0A101I0M8_UNCT6</name>
<organism evidence="1 2">
    <name type="scientific">candidate division TA06 bacterium 34_109</name>
    <dbReference type="NCBI Taxonomy" id="1635277"/>
    <lineage>
        <taxon>Bacteria</taxon>
        <taxon>Bacteria division TA06</taxon>
    </lineage>
</organism>
<dbReference type="Proteomes" id="UP000053467">
    <property type="component" value="Unassembled WGS sequence"/>
</dbReference>
<protein>
    <submittedName>
        <fullName evidence="1">Uncharacterized protein</fullName>
    </submittedName>
</protein>
<accession>A0A101I0M8</accession>
<comment type="caution">
    <text evidence="1">The sequence shown here is derived from an EMBL/GenBank/DDBJ whole genome shotgun (WGS) entry which is preliminary data.</text>
</comment>
<proteinExistence type="predicted"/>
<sequence>MYYIMVNCGDEIFQRAGSEELSNVKTQKCFGALTYWFKNNMGLKLNLSYESRENSYNKKGTGFGLVYRF</sequence>
<evidence type="ECO:0000313" key="1">
    <source>
        <dbReference type="EMBL" id="KUK85665.1"/>
    </source>
</evidence>
<evidence type="ECO:0000313" key="2">
    <source>
        <dbReference type="Proteomes" id="UP000053467"/>
    </source>
</evidence>
<dbReference type="EMBL" id="LGGX01000050">
    <property type="protein sequence ID" value="KUK85665.1"/>
    <property type="molecule type" value="Genomic_DNA"/>
</dbReference>
<gene>
    <name evidence="1" type="ORF">XE03_1951</name>
</gene>
<dbReference type="AlphaFoldDB" id="A0A101I0M8"/>
<reference evidence="2" key="1">
    <citation type="journal article" date="2015" name="MBio">
        <title>Genome-Resolved Metagenomic Analysis Reveals Roles for Candidate Phyla and Other Microbial Community Members in Biogeochemical Transformations in Oil Reservoirs.</title>
        <authorList>
            <person name="Hu P."/>
            <person name="Tom L."/>
            <person name="Singh A."/>
            <person name="Thomas B.C."/>
            <person name="Baker B.J."/>
            <person name="Piceno Y.M."/>
            <person name="Andersen G.L."/>
            <person name="Banfield J.F."/>
        </authorList>
    </citation>
    <scope>NUCLEOTIDE SEQUENCE [LARGE SCALE GENOMIC DNA]</scope>
</reference>